<dbReference type="AlphaFoldDB" id="A0A3P8DX55"/>
<keyword evidence="1" id="KW-0472">Membrane</keyword>
<accession>A0A3P8DX55</accession>
<dbReference type="Proteomes" id="UP000050761">
    <property type="component" value="Unassembled WGS sequence"/>
</dbReference>
<keyword evidence="1" id="KW-0812">Transmembrane</keyword>
<evidence type="ECO:0000313" key="3">
    <source>
        <dbReference type="Proteomes" id="UP000050761"/>
    </source>
</evidence>
<proteinExistence type="predicted"/>
<evidence type="ECO:0000313" key="2">
    <source>
        <dbReference type="EMBL" id="VDP00763.1"/>
    </source>
</evidence>
<keyword evidence="1" id="KW-1133">Transmembrane helix</keyword>
<dbReference type="SUPFAM" id="SSF46785">
    <property type="entry name" value="Winged helix' DNA-binding domain"/>
    <property type="match status" value="1"/>
</dbReference>
<evidence type="ECO:0000313" key="4">
    <source>
        <dbReference type="WBParaSite" id="HPBE_0001478501-mRNA-1"/>
    </source>
</evidence>
<dbReference type="WBParaSite" id="HPBE_0001478501-mRNA-1">
    <property type="protein sequence ID" value="HPBE_0001478501-mRNA-1"/>
    <property type="gene ID" value="HPBE_0001478501"/>
</dbReference>
<sequence>MNPAPAGVCEPHYVAGPPKIRYYYNTKVLLPVSGRRLIYKFGPSVRDWFSDESIFISSCVARSCGAAEVEANGPNIIENLRFNRDDLMRARLLVVYFSIQTCSYIRFVVLPKFKT</sequence>
<reference evidence="4" key="2">
    <citation type="submission" date="2019-09" db="UniProtKB">
        <authorList>
            <consortium name="WormBaseParasite"/>
        </authorList>
    </citation>
    <scope>IDENTIFICATION</scope>
</reference>
<evidence type="ECO:0000256" key="1">
    <source>
        <dbReference type="SAM" id="Phobius"/>
    </source>
</evidence>
<feature type="transmembrane region" description="Helical" evidence="1">
    <location>
        <begin position="90"/>
        <end position="109"/>
    </location>
</feature>
<dbReference type="OrthoDB" id="5840061at2759"/>
<name>A0A3P8DX55_HELPZ</name>
<protein>
    <submittedName>
        <fullName evidence="4">ZP domain-containing protein</fullName>
    </submittedName>
</protein>
<keyword evidence="3" id="KW-1185">Reference proteome</keyword>
<dbReference type="EMBL" id="UZAH01028529">
    <property type="protein sequence ID" value="VDP00763.1"/>
    <property type="molecule type" value="Genomic_DNA"/>
</dbReference>
<organism evidence="2">
    <name type="scientific">Heligmosomoides polygyrus</name>
    <name type="common">Parasitic roundworm</name>
    <dbReference type="NCBI Taxonomy" id="6339"/>
    <lineage>
        <taxon>Eukaryota</taxon>
        <taxon>Metazoa</taxon>
        <taxon>Ecdysozoa</taxon>
        <taxon>Nematoda</taxon>
        <taxon>Chromadorea</taxon>
        <taxon>Rhabditida</taxon>
        <taxon>Rhabditina</taxon>
        <taxon>Rhabditomorpha</taxon>
        <taxon>Strongyloidea</taxon>
        <taxon>Heligmosomidae</taxon>
        <taxon>Heligmosomoides</taxon>
    </lineage>
</organism>
<dbReference type="InterPro" id="IPR036390">
    <property type="entry name" value="WH_DNA-bd_sf"/>
</dbReference>
<gene>
    <name evidence="2" type="ORF">HPBE_LOCUS14786</name>
</gene>
<reference evidence="2 3" key="1">
    <citation type="submission" date="2018-11" db="EMBL/GenBank/DDBJ databases">
        <authorList>
            <consortium name="Pathogen Informatics"/>
        </authorList>
    </citation>
    <scope>NUCLEOTIDE SEQUENCE [LARGE SCALE GENOMIC DNA]</scope>
</reference>